<feature type="compositionally biased region" description="Low complexity" evidence="5">
    <location>
        <begin position="340"/>
        <end position="349"/>
    </location>
</feature>
<dbReference type="GO" id="GO:0000976">
    <property type="term" value="F:transcription cis-regulatory region binding"/>
    <property type="evidence" value="ECO:0007669"/>
    <property type="project" value="TreeGrafter"/>
</dbReference>
<dbReference type="InterPro" id="IPR000843">
    <property type="entry name" value="HTH_LacI"/>
</dbReference>
<proteinExistence type="predicted"/>
<dbReference type="Gene3D" id="1.10.260.40">
    <property type="entry name" value="lambda repressor-like DNA-binding domains"/>
    <property type="match status" value="1"/>
</dbReference>
<keyword evidence="4" id="KW-0804">Transcription</keyword>
<sequence length="362" mass="38142">MVGDRARASGRARPRQSDIARAAGVSQTTVSLVLGGNKAGVVLAEETKRRVVEAADALGYVPDPIATRLASARNDMLGLFTFSATFPTEVAHSYYPILVGVEEEAAALGQDLILFTGSSGAPPRAAGPAALHRVRVADGCLFFGRHVPTEQVERLVEGGYPLVYIGRRDELEGRLPYVGADYVPASADVVRRLADLGHRRLRYVRENDDAPASTDRENGVLAGARAAGIDLDGLVVRTDGSDIDARRVRAWRDEGVTALVTEETDTGAALAALTGAIADAGLRCPEDLSLAMLGDPPAAGAASAHISGFTVPRREMGRRAVRLLTQLITNPPDQPPPPLQQLVPCEPVVGSTIGPAGRQGQQ</sequence>
<evidence type="ECO:0000313" key="7">
    <source>
        <dbReference type="EMBL" id="GLU50284.1"/>
    </source>
</evidence>
<dbReference type="InterPro" id="IPR010982">
    <property type="entry name" value="Lambda_DNA-bd_dom_sf"/>
</dbReference>
<feature type="region of interest" description="Disordered" evidence="5">
    <location>
        <begin position="330"/>
        <end position="362"/>
    </location>
</feature>
<reference evidence="7" key="1">
    <citation type="submission" date="2023-02" db="EMBL/GenBank/DDBJ databases">
        <title>Nocardiopsis ansamitocini NBRC 112285.</title>
        <authorList>
            <person name="Ichikawa N."/>
            <person name="Sato H."/>
            <person name="Tonouchi N."/>
        </authorList>
    </citation>
    <scope>NUCLEOTIDE SEQUENCE</scope>
    <source>
        <strain evidence="7">NBRC 112285</strain>
    </source>
</reference>
<organism evidence="7 8">
    <name type="scientific">Nocardiopsis ansamitocini</name>
    <dbReference type="NCBI Taxonomy" id="1670832"/>
    <lineage>
        <taxon>Bacteria</taxon>
        <taxon>Bacillati</taxon>
        <taxon>Actinomycetota</taxon>
        <taxon>Actinomycetes</taxon>
        <taxon>Streptosporangiales</taxon>
        <taxon>Nocardiopsidaceae</taxon>
        <taxon>Nocardiopsis</taxon>
    </lineage>
</organism>
<dbReference type="RefSeq" id="WP_285761817.1">
    <property type="nucleotide sequence ID" value="NZ_BSQG01000013.1"/>
</dbReference>
<name>A0A9W6UKS1_9ACTN</name>
<evidence type="ECO:0000313" key="8">
    <source>
        <dbReference type="Proteomes" id="UP001165092"/>
    </source>
</evidence>
<dbReference type="PROSITE" id="PS50932">
    <property type="entry name" value="HTH_LACI_2"/>
    <property type="match status" value="1"/>
</dbReference>
<evidence type="ECO:0000256" key="3">
    <source>
        <dbReference type="ARBA" id="ARBA00023125"/>
    </source>
</evidence>
<dbReference type="Proteomes" id="UP001165092">
    <property type="component" value="Unassembled WGS sequence"/>
</dbReference>
<dbReference type="SUPFAM" id="SSF47413">
    <property type="entry name" value="lambda repressor-like DNA-binding domains"/>
    <property type="match status" value="1"/>
</dbReference>
<gene>
    <name evidence="7" type="ORF">Nans01_46350</name>
</gene>
<evidence type="ECO:0000256" key="1">
    <source>
        <dbReference type="ARBA" id="ARBA00022491"/>
    </source>
</evidence>
<accession>A0A9W6UKS1</accession>
<dbReference type="Pfam" id="PF13377">
    <property type="entry name" value="Peripla_BP_3"/>
    <property type="match status" value="1"/>
</dbReference>
<dbReference type="EMBL" id="BSQG01000013">
    <property type="protein sequence ID" value="GLU50284.1"/>
    <property type="molecule type" value="Genomic_DNA"/>
</dbReference>
<dbReference type="PANTHER" id="PTHR30146">
    <property type="entry name" value="LACI-RELATED TRANSCRIPTIONAL REPRESSOR"/>
    <property type="match status" value="1"/>
</dbReference>
<keyword evidence="1" id="KW-0678">Repressor</keyword>
<dbReference type="SUPFAM" id="SSF53822">
    <property type="entry name" value="Periplasmic binding protein-like I"/>
    <property type="match status" value="1"/>
</dbReference>
<dbReference type="PANTHER" id="PTHR30146:SF148">
    <property type="entry name" value="HTH-TYPE TRANSCRIPTIONAL REPRESSOR PURR-RELATED"/>
    <property type="match status" value="1"/>
</dbReference>
<dbReference type="InterPro" id="IPR046335">
    <property type="entry name" value="LacI/GalR-like_sensor"/>
</dbReference>
<dbReference type="CDD" id="cd01392">
    <property type="entry name" value="HTH_LacI"/>
    <property type="match status" value="1"/>
</dbReference>
<evidence type="ECO:0000256" key="4">
    <source>
        <dbReference type="ARBA" id="ARBA00023163"/>
    </source>
</evidence>
<keyword evidence="8" id="KW-1185">Reference proteome</keyword>
<dbReference type="GO" id="GO:0003700">
    <property type="term" value="F:DNA-binding transcription factor activity"/>
    <property type="evidence" value="ECO:0007669"/>
    <property type="project" value="TreeGrafter"/>
</dbReference>
<evidence type="ECO:0000256" key="2">
    <source>
        <dbReference type="ARBA" id="ARBA00023015"/>
    </source>
</evidence>
<dbReference type="InterPro" id="IPR028082">
    <property type="entry name" value="Peripla_BP_I"/>
</dbReference>
<dbReference type="Pfam" id="PF00356">
    <property type="entry name" value="LacI"/>
    <property type="match status" value="1"/>
</dbReference>
<dbReference type="AlphaFoldDB" id="A0A9W6UKS1"/>
<feature type="domain" description="HTH lacI-type" evidence="6">
    <location>
        <begin position="14"/>
        <end position="71"/>
    </location>
</feature>
<evidence type="ECO:0000259" key="6">
    <source>
        <dbReference type="PROSITE" id="PS50932"/>
    </source>
</evidence>
<protein>
    <submittedName>
        <fullName evidence="7">LacI family transcriptional regulator</fullName>
    </submittedName>
</protein>
<dbReference type="Gene3D" id="3.40.50.2300">
    <property type="match status" value="2"/>
</dbReference>
<keyword evidence="2" id="KW-0805">Transcription regulation</keyword>
<keyword evidence="3" id="KW-0238">DNA-binding</keyword>
<dbReference type="CDD" id="cd06267">
    <property type="entry name" value="PBP1_LacI_sugar_binding-like"/>
    <property type="match status" value="1"/>
</dbReference>
<dbReference type="SMART" id="SM00354">
    <property type="entry name" value="HTH_LACI"/>
    <property type="match status" value="1"/>
</dbReference>
<evidence type="ECO:0000256" key="5">
    <source>
        <dbReference type="SAM" id="MobiDB-lite"/>
    </source>
</evidence>
<comment type="caution">
    <text evidence="7">The sequence shown here is derived from an EMBL/GenBank/DDBJ whole genome shotgun (WGS) entry which is preliminary data.</text>
</comment>